<feature type="region of interest" description="Disordered" evidence="1">
    <location>
        <begin position="274"/>
        <end position="335"/>
    </location>
</feature>
<dbReference type="EMBL" id="BOQN01000128">
    <property type="protein sequence ID" value="GIM96778.1"/>
    <property type="molecule type" value="Genomic_DNA"/>
</dbReference>
<sequence>MRRPDRYLRSGRLPFTGRSCRIGAASIPAAAAAAAPVATHKPGRAGPLTFKPIPPNQLDTLIVPNGYDSSVVIRWGDPVVPGAPAFDLAEQTAQRQSQQFGYNNDFVGVLPFGGRDDRALLVVNHEYTNEELMFPGFTSLDALSVERLRVAMAAHGLSVVEIHRVGHTGRWRPAGGRYNRRITALATPFRLTGPAAGSPLLRTAADPKGTTVIGTLNNCSGGVTPWGTVLSGEENFNQYFVGGDQAPETLKPSLTRYGDPHHRPLSEPVAQVGAGAGALRPGQAPERGAPVRLDRRGRPVRPALGAAQAHRAGPAQARGRQRHRGEERARGRVHG</sequence>
<dbReference type="PANTHER" id="PTHR35399:SF2">
    <property type="entry name" value="DUF839 DOMAIN-CONTAINING PROTEIN"/>
    <property type="match status" value="1"/>
</dbReference>
<dbReference type="AlphaFoldDB" id="A0A920BQ03"/>
<gene>
    <name evidence="2" type="ORF">Ato02nite_085710</name>
</gene>
<keyword evidence="3" id="KW-1185">Reference proteome</keyword>
<dbReference type="Proteomes" id="UP000677082">
    <property type="component" value="Unassembled WGS sequence"/>
</dbReference>
<reference evidence="2 3" key="1">
    <citation type="submission" date="2021-03" db="EMBL/GenBank/DDBJ databases">
        <title>Whole genome shotgun sequence of Actinoplanes toevensis NBRC 105298.</title>
        <authorList>
            <person name="Komaki H."/>
            <person name="Tamura T."/>
        </authorList>
    </citation>
    <scope>NUCLEOTIDE SEQUENCE [LARGE SCALE GENOMIC DNA]</scope>
    <source>
        <strain evidence="2 3">NBRC 105298</strain>
    </source>
</reference>
<feature type="compositionally biased region" description="Basic and acidic residues" evidence="1">
    <location>
        <begin position="324"/>
        <end position="335"/>
    </location>
</feature>
<evidence type="ECO:0008006" key="4">
    <source>
        <dbReference type="Google" id="ProtNLM"/>
    </source>
</evidence>
<accession>A0A920BQ03</accession>
<dbReference type="Pfam" id="PF05787">
    <property type="entry name" value="PhoX"/>
    <property type="match status" value="1"/>
</dbReference>
<evidence type="ECO:0000256" key="1">
    <source>
        <dbReference type="SAM" id="MobiDB-lite"/>
    </source>
</evidence>
<evidence type="ECO:0000313" key="3">
    <source>
        <dbReference type="Proteomes" id="UP000677082"/>
    </source>
</evidence>
<proteinExistence type="predicted"/>
<evidence type="ECO:0000313" key="2">
    <source>
        <dbReference type="EMBL" id="GIM96778.1"/>
    </source>
</evidence>
<protein>
    <recommendedName>
        <fullName evidence="4">Phosphatase</fullName>
    </recommendedName>
</protein>
<name>A0A920BQ03_9ACTN</name>
<comment type="caution">
    <text evidence="2">The sequence shown here is derived from an EMBL/GenBank/DDBJ whole genome shotgun (WGS) entry which is preliminary data.</text>
</comment>
<dbReference type="PANTHER" id="PTHR35399">
    <property type="entry name" value="SLR8030 PROTEIN"/>
    <property type="match status" value="1"/>
</dbReference>
<organism evidence="2 3">
    <name type="scientific">Paractinoplanes toevensis</name>
    <dbReference type="NCBI Taxonomy" id="571911"/>
    <lineage>
        <taxon>Bacteria</taxon>
        <taxon>Bacillati</taxon>
        <taxon>Actinomycetota</taxon>
        <taxon>Actinomycetes</taxon>
        <taxon>Micromonosporales</taxon>
        <taxon>Micromonosporaceae</taxon>
        <taxon>Paractinoplanes</taxon>
    </lineage>
</organism>
<feature type="compositionally biased region" description="Low complexity" evidence="1">
    <location>
        <begin position="301"/>
        <end position="318"/>
    </location>
</feature>
<dbReference type="InterPro" id="IPR008557">
    <property type="entry name" value="PhoX"/>
</dbReference>